<dbReference type="Pfam" id="PF12656">
    <property type="entry name" value="G-patch_2"/>
    <property type="match status" value="1"/>
</dbReference>
<dbReference type="InterPro" id="IPR000276">
    <property type="entry name" value="GPCR_Rhodpsn"/>
</dbReference>
<keyword evidence="13" id="KW-1185">Reference proteome</keyword>
<feature type="transmembrane region" description="Helical" evidence="9">
    <location>
        <begin position="146"/>
        <end position="167"/>
    </location>
</feature>
<dbReference type="GO" id="GO:0000398">
    <property type="term" value="P:mRNA splicing, via spliceosome"/>
    <property type="evidence" value="ECO:0007669"/>
    <property type="project" value="InterPro"/>
</dbReference>
<evidence type="ECO:0000256" key="4">
    <source>
        <dbReference type="ARBA" id="ARBA00022692"/>
    </source>
</evidence>
<accession>A0A9X6NGD3</accession>
<feature type="transmembrane region" description="Helical" evidence="9">
    <location>
        <begin position="297"/>
        <end position="320"/>
    </location>
</feature>
<feature type="region of interest" description="Disordered" evidence="8">
    <location>
        <begin position="267"/>
        <end position="288"/>
    </location>
</feature>
<evidence type="ECO:0000256" key="9">
    <source>
        <dbReference type="SAM" id="Phobius"/>
    </source>
</evidence>
<evidence type="ECO:0000259" key="10">
    <source>
        <dbReference type="PROSITE" id="PS50174"/>
    </source>
</evidence>
<evidence type="ECO:0000256" key="3">
    <source>
        <dbReference type="ARBA" id="ARBA00010966"/>
    </source>
</evidence>
<evidence type="ECO:0000256" key="7">
    <source>
        <dbReference type="ARBA" id="ARBA00023242"/>
    </source>
</evidence>
<evidence type="ECO:0000256" key="1">
    <source>
        <dbReference type="ARBA" id="ARBA00004123"/>
    </source>
</evidence>
<dbReference type="Gene3D" id="1.20.1070.10">
    <property type="entry name" value="Rhodopsin 7-helix transmembrane proteins"/>
    <property type="match status" value="1"/>
</dbReference>
<keyword evidence="6 9" id="KW-0472">Membrane</keyword>
<keyword evidence="4 9" id="KW-0812">Transmembrane</keyword>
<dbReference type="AlphaFoldDB" id="A0A9X6NGD3"/>
<dbReference type="InterPro" id="IPR045166">
    <property type="entry name" value="Spp2-like"/>
</dbReference>
<dbReference type="EMBL" id="MTYJ01000184">
    <property type="protein sequence ID" value="OWA50171.1"/>
    <property type="molecule type" value="Genomic_DNA"/>
</dbReference>
<evidence type="ECO:0000256" key="2">
    <source>
        <dbReference type="ARBA" id="ARBA00004370"/>
    </source>
</evidence>
<feature type="transmembrane region" description="Helical" evidence="9">
    <location>
        <begin position="67"/>
        <end position="85"/>
    </location>
</feature>
<dbReference type="GO" id="GO:0005681">
    <property type="term" value="C:spliceosomal complex"/>
    <property type="evidence" value="ECO:0007669"/>
    <property type="project" value="TreeGrafter"/>
</dbReference>
<feature type="region of interest" description="Disordered" evidence="8">
    <location>
        <begin position="694"/>
        <end position="779"/>
    </location>
</feature>
<sequence length="779" mass="87758">MTVNRSAINLTLSKNVTINQPAPQTPIWDVTPIFLVIVCILGLAFNATAMFLFVVNRRRSGTPFDNYAICLFGANLVSLAVQYPMQIINNLYTSGWIMSDAACTLLLYCISILSSLIIHIHAIMAINRAWAIVYPLSYRNWHTQRLTRIVCVALLMYIHVAEGSFWLTESLHYRLDIRTQGCIFNTKAVATWSNVTDIVLYITPLCVVLISFPIVMVNKGLRARTRPGRLTHRQRANVVLNRGIAHDITPQTAGKVRSDGQLDTAGSVRPLPNMSGPSGNAQGISGGHRGQKMTNKYLLLALLTGSVAVFMVPYMVYFLLMGFVDSFWNQTYFQVAGMLYTCQTVVDPIVFVLTLDKLHYLEIAFEMEEPSETPEDASGNSTGVKVKFGFAKKSETKIQISSTNRAIRSEVVEVSRSVEFITTVEDLAIVSQNGGASSGETELVIPLIRRNKWAAKPSFIKNAAVLNTEDAAAAAEILKDVEKLQNGVEEGDDSSLEIPLWMQNRLPEHLQSSETGTLNSDMHASEPTQDDYDQIPVEKYGMAMLRGMGWREDQGIGKTNKQVTKAMEINIRPRGLGLGAVPVKEKKKQMEKDAEEKAEKKITKGSFVRITQGRDEGRIGKVTDSDPASERWTVQLVGEEKRLVHLLEVNLTEISEKEYKKAGVYLNQDAYHRHKIIQDDKLALVRQDVLRREDERRARRKERESVKVKREDSSNEEDGEPVVWAEAPEKKNSSLREERKSERDDDRGERKRDGGSGRSEQRRKRSRTRSRSPDRRRRK</sequence>
<evidence type="ECO:0000259" key="11">
    <source>
        <dbReference type="PROSITE" id="PS50262"/>
    </source>
</evidence>
<evidence type="ECO:0000313" key="13">
    <source>
        <dbReference type="Proteomes" id="UP000192578"/>
    </source>
</evidence>
<dbReference type="GO" id="GO:0016020">
    <property type="term" value="C:membrane"/>
    <property type="evidence" value="ECO:0007669"/>
    <property type="project" value="UniProtKB-SubCell"/>
</dbReference>
<evidence type="ECO:0000313" key="12">
    <source>
        <dbReference type="EMBL" id="OWA50171.1"/>
    </source>
</evidence>
<organism evidence="12 13">
    <name type="scientific">Hypsibius exemplaris</name>
    <name type="common">Freshwater tardigrade</name>
    <dbReference type="NCBI Taxonomy" id="2072580"/>
    <lineage>
        <taxon>Eukaryota</taxon>
        <taxon>Metazoa</taxon>
        <taxon>Ecdysozoa</taxon>
        <taxon>Tardigrada</taxon>
        <taxon>Eutardigrada</taxon>
        <taxon>Parachela</taxon>
        <taxon>Hypsibioidea</taxon>
        <taxon>Hypsibiidae</taxon>
        <taxon>Hypsibius</taxon>
    </lineage>
</organism>
<dbReference type="SUPFAM" id="SSF81321">
    <property type="entry name" value="Family A G protein-coupled receptor-like"/>
    <property type="match status" value="1"/>
</dbReference>
<dbReference type="SMART" id="SM00739">
    <property type="entry name" value="KOW"/>
    <property type="match status" value="1"/>
</dbReference>
<dbReference type="InterPro" id="IPR017452">
    <property type="entry name" value="GPCR_Rhodpsn_7TM"/>
</dbReference>
<comment type="subcellular location">
    <subcellularLocation>
        <location evidence="2">Membrane</location>
    </subcellularLocation>
    <subcellularLocation>
        <location evidence="1">Nucleus</location>
    </subcellularLocation>
</comment>
<keyword evidence="5 9" id="KW-1133">Transmembrane helix</keyword>
<feature type="transmembrane region" description="Helical" evidence="9">
    <location>
        <begin position="33"/>
        <end position="55"/>
    </location>
</feature>
<dbReference type="OrthoDB" id="5577072at2759"/>
<feature type="compositionally biased region" description="Basic residues" evidence="8">
    <location>
        <begin position="761"/>
        <end position="779"/>
    </location>
</feature>
<feature type="domain" description="G-protein coupled receptors family 1 profile" evidence="11">
    <location>
        <begin position="45"/>
        <end position="351"/>
    </location>
</feature>
<dbReference type="GO" id="GO:0003676">
    <property type="term" value="F:nucleic acid binding"/>
    <property type="evidence" value="ECO:0007669"/>
    <property type="project" value="InterPro"/>
</dbReference>
<reference evidence="13" key="1">
    <citation type="submission" date="2017-01" db="EMBL/GenBank/DDBJ databases">
        <title>Comparative genomics of anhydrobiosis in the tardigrade Hypsibius dujardini.</title>
        <authorList>
            <person name="Yoshida Y."/>
            <person name="Koutsovoulos G."/>
            <person name="Laetsch D."/>
            <person name="Stevens L."/>
            <person name="Kumar S."/>
            <person name="Horikawa D."/>
            <person name="Ishino K."/>
            <person name="Komine S."/>
            <person name="Tomita M."/>
            <person name="Blaxter M."/>
            <person name="Arakawa K."/>
        </authorList>
    </citation>
    <scope>NUCLEOTIDE SEQUENCE [LARGE SCALE GENOMIC DNA]</scope>
    <source>
        <strain evidence="13">Z151</strain>
    </source>
</reference>
<feature type="transmembrane region" description="Helical" evidence="9">
    <location>
        <begin position="105"/>
        <end position="126"/>
    </location>
</feature>
<dbReference type="GO" id="GO:0004930">
    <property type="term" value="F:G protein-coupled receptor activity"/>
    <property type="evidence" value="ECO:0007669"/>
    <property type="project" value="InterPro"/>
</dbReference>
<feature type="compositionally biased region" description="Basic and acidic residues" evidence="8">
    <location>
        <begin position="727"/>
        <end position="755"/>
    </location>
</feature>
<comment type="caution">
    <text evidence="12">The sequence shown here is derived from an EMBL/GenBank/DDBJ whole genome shotgun (WGS) entry which is preliminary data.</text>
</comment>
<feature type="transmembrane region" description="Helical" evidence="9">
    <location>
        <begin position="198"/>
        <end position="217"/>
    </location>
</feature>
<proteinExistence type="inferred from homology"/>
<comment type="similarity">
    <text evidence="3">Belongs to the MOS2 family.</text>
</comment>
<dbReference type="InterPro" id="IPR000467">
    <property type="entry name" value="G_patch_dom"/>
</dbReference>
<protein>
    <submittedName>
        <fullName evidence="12">G patch domain and KOW motifs-containing protein</fullName>
    </submittedName>
</protein>
<dbReference type="Pfam" id="PF00001">
    <property type="entry name" value="7tm_1"/>
    <property type="match status" value="1"/>
</dbReference>
<dbReference type="PROSITE" id="PS50174">
    <property type="entry name" value="G_PATCH"/>
    <property type="match status" value="1"/>
</dbReference>
<dbReference type="SMART" id="SM00443">
    <property type="entry name" value="G_patch"/>
    <property type="match status" value="1"/>
</dbReference>
<dbReference type="Proteomes" id="UP000192578">
    <property type="component" value="Unassembled WGS sequence"/>
</dbReference>
<name>A0A9X6NGD3_HYPEX</name>
<gene>
    <name evidence="12" type="ORF">BV898_14696</name>
</gene>
<evidence type="ECO:0000256" key="5">
    <source>
        <dbReference type="ARBA" id="ARBA00022989"/>
    </source>
</evidence>
<feature type="compositionally biased region" description="Basic and acidic residues" evidence="8">
    <location>
        <begin position="694"/>
        <end position="713"/>
    </location>
</feature>
<dbReference type="PANTHER" id="PTHR15818">
    <property type="entry name" value="G PATCH AND KOW-CONTAINING"/>
    <property type="match status" value="1"/>
</dbReference>
<dbReference type="PANTHER" id="PTHR15818:SF2">
    <property type="entry name" value="G-PATCH DOMAIN AND KOW MOTIFS-CONTAINING PROTEIN"/>
    <property type="match status" value="1"/>
</dbReference>
<dbReference type="InterPro" id="IPR005824">
    <property type="entry name" value="KOW"/>
</dbReference>
<evidence type="ECO:0000256" key="8">
    <source>
        <dbReference type="SAM" id="MobiDB-lite"/>
    </source>
</evidence>
<dbReference type="PROSITE" id="PS50262">
    <property type="entry name" value="G_PROTEIN_RECEP_F1_2"/>
    <property type="match status" value="1"/>
</dbReference>
<feature type="domain" description="G-patch" evidence="10">
    <location>
        <begin position="537"/>
        <end position="583"/>
    </location>
</feature>
<dbReference type="InterPro" id="IPR026822">
    <property type="entry name" value="Spp2/MOS2_G-patch"/>
</dbReference>
<dbReference type="CDD" id="cd00637">
    <property type="entry name" value="7tm_classA_rhodopsin-like"/>
    <property type="match status" value="1"/>
</dbReference>
<keyword evidence="7" id="KW-0539">Nucleus</keyword>
<evidence type="ECO:0000256" key="6">
    <source>
        <dbReference type="ARBA" id="ARBA00023136"/>
    </source>
</evidence>